<accession>A0A4Y4XHY0</accession>
<sequence>MRGVLSLQARLSFKNCSKPLDCSLFATICTPQNPIGSCMVSSQGGVCGVLSLQARLSFENCSKPLDCSLFATTCTPQNPIGSCMVSSQGGVRGVLSLQARLSFENCSLVKSLKPSQLTSTLTGFLGGFSFFSTGFW</sequence>
<protein>
    <submittedName>
        <fullName evidence="1">Uncharacterized protein</fullName>
    </submittedName>
</protein>
<evidence type="ECO:0000313" key="2">
    <source>
        <dbReference type="Proteomes" id="UP000276972"/>
    </source>
</evidence>
<gene>
    <name evidence="1" type="ORF">EGV97_03445</name>
</gene>
<organism evidence="1 2">
    <name type="scientific">Helicobacter pylori</name>
    <name type="common">Campylobacter pylori</name>
    <dbReference type="NCBI Taxonomy" id="210"/>
    <lineage>
        <taxon>Bacteria</taxon>
        <taxon>Pseudomonadati</taxon>
        <taxon>Campylobacterota</taxon>
        <taxon>Epsilonproteobacteria</taxon>
        <taxon>Campylobacterales</taxon>
        <taxon>Helicobacteraceae</taxon>
        <taxon>Helicobacter</taxon>
    </lineage>
</organism>
<comment type="caution">
    <text evidence="1">The sequence shown here is derived from an EMBL/GenBank/DDBJ whole genome shotgun (WGS) entry which is preliminary data.</text>
</comment>
<dbReference type="Gene3D" id="6.10.20.100">
    <property type="match status" value="2"/>
</dbReference>
<dbReference type="Pfam" id="PF01924">
    <property type="entry name" value="HypD"/>
    <property type="match status" value="2"/>
</dbReference>
<dbReference type="AlphaFoldDB" id="A0A4Y4XHY0"/>
<reference evidence="1 2" key="1">
    <citation type="submission" date="2018-11" db="EMBL/GenBank/DDBJ databases">
        <authorList>
            <person name="Gutierrez A.J."/>
            <person name="Bravo M."/>
        </authorList>
    </citation>
    <scope>NUCLEOTIDE SEQUENCE [LARGE SCALE GENOMIC DNA]</scope>
    <source>
        <strain evidence="1 2">22388</strain>
    </source>
</reference>
<dbReference type="PANTHER" id="PTHR30149:SF0">
    <property type="entry name" value="HYDROGENASE MATURATION FACTOR HYPD"/>
    <property type="match status" value="1"/>
</dbReference>
<dbReference type="GO" id="GO:0005506">
    <property type="term" value="F:iron ion binding"/>
    <property type="evidence" value="ECO:0007669"/>
    <property type="project" value="TreeGrafter"/>
</dbReference>
<dbReference type="GO" id="GO:0051604">
    <property type="term" value="P:protein maturation"/>
    <property type="evidence" value="ECO:0007669"/>
    <property type="project" value="TreeGrafter"/>
</dbReference>
<dbReference type="Proteomes" id="UP000276972">
    <property type="component" value="Unassembled WGS sequence"/>
</dbReference>
<name>A0A4Y4XHY0_HELPX</name>
<dbReference type="PANTHER" id="PTHR30149">
    <property type="entry name" value="HYDROGENASE PROTEIN ASSEMBLY PROTEIN HYPD"/>
    <property type="match status" value="1"/>
</dbReference>
<evidence type="ECO:0000313" key="1">
    <source>
        <dbReference type="EMBL" id="RPF69693.1"/>
    </source>
</evidence>
<dbReference type="GO" id="GO:0070025">
    <property type="term" value="F:carbon monoxide binding"/>
    <property type="evidence" value="ECO:0007669"/>
    <property type="project" value="TreeGrafter"/>
</dbReference>
<dbReference type="InterPro" id="IPR042244">
    <property type="entry name" value="HypD_2_sf"/>
</dbReference>
<dbReference type="GO" id="GO:0051539">
    <property type="term" value="F:4 iron, 4 sulfur cluster binding"/>
    <property type="evidence" value="ECO:0007669"/>
    <property type="project" value="TreeGrafter"/>
</dbReference>
<proteinExistence type="predicted"/>
<dbReference type="EMBL" id="RPFP01000012">
    <property type="protein sequence ID" value="RPF69693.1"/>
    <property type="molecule type" value="Genomic_DNA"/>
</dbReference>
<dbReference type="InterPro" id="IPR002780">
    <property type="entry name" value="Hyd_form_HypD"/>
</dbReference>